<evidence type="ECO:0000256" key="2">
    <source>
        <dbReference type="ARBA" id="ARBA00022801"/>
    </source>
</evidence>
<dbReference type="OrthoDB" id="9794445at2"/>
<dbReference type="EMBL" id="NBYX01000003">
    <property type="protein sequence ID" value="ORT87269.1"/>
    <property type="molecule type" value="Genomic_DNA"/>
</dbReference>
<dbReference type="Gene3D" id="3.40.50.1820">
    <property type="entry name" value="alpha/beta hydrolase"/>
    <property type="match status" value="1"/>
</dbReference>
<evidence type="ECO:0000256" key="1">
    <source>
        <dbReference type="ARBA" id="ARBA00010515"/>
    </source>
</evidence>
<dbReference type="GO" id="GO:0016787">
    <property type="term" value="F:hydrolase activity"/>
    <property type="evidence" value="ECO:0007669"/>
    <property type="project" value="UniProtKB-KW"/>
</dbReference>
<dbReference type="SUPFAM" id="SSF53474">
    <property type="entry name" value="alpha/beta-Hydrolases"/>
    <property type="match status" value="1"/>
</dbReference>
<keyword evidence="5" id="KW-1185">Reference proteome</keyword>
<gene>
    <name evidence="4" type="ORF">B7G54_06915</name>
</gene>
<accession>A0A1X1PKB5</accession>
<dbReference type="InterPro" id="IPR002168">
    <property type="entry name" value="Lipase_GDXG_HIS_AS"/>
</dbReference>
<name>A0A1X1PKB5_9BURK</name>
<comment type="caution">
    <text evidence="4">The sequence shown here is derived from an EMBL/GenBank/DDBJ whole genome shotgun (WGS) entry which is preliminary data.</text>
</comment>
<proteinExistence type="inferred from homology"/>
<dbReference type="Proteomes" id="UP000193146">
    <property type="component" value="Unassembled WGS sequence"/>
</dbReference>
<dbReference type="AlphaFoldDB" id="A0A1X1PKB5"/>
<dbReference type="InterPro" id="IPR029058">
    <property type="entry name" value="AB_hydrolase_fold"/>
</dbReference>
<dbReference type="Pfam" id="PF07859">
    <property type="entry name" value="Abhydrolase_3"/>
    <property type="match status" value="1"/>
</dbReference>
<reference evidence="4 5" key="1">
    <citation type="submission" date="2017-04" db="EMBL/GenBank/DDBJ databases">
        <title>Burkholderia puraquae sp. nov., a novel Burkholderia cepacia complex species from hospital setting samples.</title>
        <authorList>
            <person name="Martina P."/>
            <person name="Leguizamon M."/>
            <person name="Prieto C."/>
            <person name="Sousa S."/>
            <person name="Montanaro P."/>
            <person name="Draghi W."/>
            <person name="Staembler M."/>
            <person name="Bettiol M."/>
            <person name="Figoli C."/>
            <person name="Palau J."/>
            <person name="Alvarez F."/>
            <person name="Benetti S."/>
            <person name="Anchat E."/>
            <person name="Vescina C."/>
            <person name="Ferreras J."/>
            <person name="Lasch P."/>
            <person name="Lagares A."/>
            <person name="Zorreguieta A."/>
            <person name="Yantorno O."/>
            <person name="Bosch A."/>
        </authorList>
    </citation>
    <scope>NUCLEOTIDE SEQUENCE [LARGE SCALE GENOMIC DNA]</scope>
    <source>
        <strain evidence="4 5">CAMPA 1040</strain>
    </source>
</reference>
<dbReference type="InterPro" id="IPR013094">
    <property type="entry name" value="AB_hydrolase_3"/>
</dbReference>
<protein>
    <recommendedName>
        <fullName evidence="3">Alpha/beta hydrolase fold-3 domain-containing protein</fullName>
    </recommendedName>
</protein>
<evidence type="ECO:0000313" key="5">
    <source>
        <dbReference type="Proteomes" id="UP000193146"/>
    </source>
</evidence>
<comment type="similarity">
    <text evidence="1">Belongs to the 'GDXG' lipolytic enzyme family.</text>
</comment>
<evidence type="ECO:0000259" key="3">
    <source>
        <dbReference type="Pfam" id="PF07859"/>
    </source>
</evidence>
<keyword evidence="2" id="KW-0378">Hydrolase</keyword>
<dbReference type="PANTHER" id="PTHR48081:SF8">
    <property type="entry name" value="ALPHA_BETA HYDROLASE FOLD-3 DOMAIN-CONTAINING PROTEIN-RELATED"/>
    <property type="match status" value="1"/>
</dbReference>
<organism evidence="4 5">
    <name type="scientific">Burkholderia puraquae</name>
    <dbReference type="NCBI Taxonomy" id="1904757"/>
    <lineage>
        <taxon>Bacteria</taxon>
        <taxon>Pseudomonadati</taxon>
        <taxon>Pseudomonadota</taxon>
        <taxon>Betaproteobacteria</taxon>
        <taxon>Burkholderiales</taxon>
        <taxon>Burkholderiaceae</taxon>
        <taxon>Burkholderia</taxon>
        <taxon>Burkholderia cepacia complex</taxon>
    </lineage>
</organism>
<feature type="domain" description="Alpha/beta hydrolase fold-3" evidence="3">
    <location>
        <begin position="93"/>
        <end position="297"/>
    </location>
</feature>
<sequence length="328" mass="35272">MSGRTCAAYFFDAMNHATHGLSADMQAFIDTAARFRSCTDDWPSRRAAFARQCAHFTPPAPQLLVVTDRRIGGVMTRCFVPAGDAPPRGWPVLVFFHGGGWTTGDHTTHDWFAYALLACADLAIVAVDYRLAPEACFPAPLDDGLAVWDALASTALPFDPTRRAVAGDSAGGTLAAALCVALRERAEAQPAAQVLVYPVLSAADHFPSMREHAGAPMLPARGLAESIALYVPNEIERRTARAMPLECERFDGLAPALVVVAMHDVLRDQGIDFVQRVRDAGGDAHAWLAHGLVHGAMRATELAETRACYDRIASFLIERGAAIHSARA</sequence>
<dbReference type="InterPro" id="IPR050300">
    <property type="entry name" value="GDXG_lipolytic_enzyme"/>
</dbReference>
<dbReference type="PANTHER" id="PTHR48081">
    <property type="entry name" value="AB HYDROLASE SUPERFAMILY PROTEIN C4A8.06C"/>
    <property type="match status" value="1"/>
</dbReference>
<dbReference type="PROSITE" id="PS01173">
    <property type="entry name" value="LIPASE_GDXG_HIS"/>
    <property type="match status" value="1"/>
</dbReference>
<evidence type="ECO:0000313" key="4">
    <source>
        <dbReference type="EMBL" id="ORT87269.1"/>
    </source>
</evidence>